<evidence type="ECO:0000256" key="1">
    <source>
        <dbReference type="SAM" id="Phobius"/>
    </source>
</evidence>
<dbReference type="InterPro" id="IPR045723">
    <property type="entry name" value="DUF6077"/>
</dbReference>
<feature type="transmembrane region" description="Helical" evidence="1">
    <location>
        <begin position="16"/>
        <end position="33"/>
    </location>
</feature>
<feature type="transmembrane region" description="Helical" evidence="1">
    <location>
        <begin position="318"/>
        <end position="349"/>
    </location>
</feature>
<feature type="non-terminal residue" evidence="2">
    <location>
        <position position="377"/>
    </location>
</feature>
<organism evidence="2">
    <name type="scientific">marine metagenome</name>
    <dbReference type="NCBI Taxonomy" id="408172"/>
    <lineage>
        <taxon>unclassified sequences</taxon>
        <taxon>metagenomes</taxon>
        <taxon>ecological metagenomes</taxon>
    </lineage>
</organism>
<evidence type="ECO:0008006" key="3">
    <source>
        <dbReference type="Google" id="ProtNLM"/>
    </source>
</evidence>
<feature type="transmembrane region" description="Helical" evidence="1">
    <location>
        <begin position="147"/>
        <end position="164"/>
    </location>
</feature>
<keyword evidence="1" id="KW-0472">Membrane</keyword>
<keyword evidence="1" id="KW-0812">Transmembrane</keyword>
<feature type="non-terminal residue" evidence="2">
    <location>
        <position position="1"/>
    </location>
</feature>
<gene>
    <name evidence="2" type="ORF">METZ01_LOCUS155422</name>
</gene>
<keyword evidence="1" id="KW-1133">Transmembrane helix</keyword>
<feature type="transmembrane region" description="Helical" evidence="1">
    <location>
        <begin position="45"/>
        <end position="62"/>
    </location>
</feature>
<reference evidence="2" key="1">
    <citation type="submission" date="2018-05" db="EMBL/GenBank/DDBJ databases">
        <authorList>
            <person name="Lanie J.A."/>
            <person name="Ng W.-L."/>
            <person name="Kazmierczak K.M."/>
            <person name="Andrzejewski T.M."/>
            <person name="Davidsen T.M."/>
            <person name="Wayne K.J."/>
            <person name="Tettelin H."/>
            <person name="Glass J.I."/>
            <person name="Rusch D."/>
            <person name="Podicherti R."/>
            <person name="Tsui H.-C.T."/>
            <person name="Winkler M.E."/>
        </authorList>
    </citation>
    <scope>NUCLEOTIDE SEQUENCE</scope>
</reference>
<evidence type="ECO:0000313" key="2">
    <source>
        <dbReference type="EMBL" id="SVB02568.1"/>
    </source>
</evidence>
<accession>A0A382AM74</accession>
<protein>
    <recommendedName>
        <fullName evidence="3">Glycosyltransferase RgtA/B/C/D-like domain-containing protein</fullName>
    </recommendedName>
</protein>
<feature type="transmembrane region" description="Helical" evidence="1">
    <location>
        <begin position="231"/>
        <end position="250"/>
    </location>
</feature>
<dbReference type="Pfam" id="PF19554">
    <property type="entry name" value="DUF6077"/>
    <property type="match status" value="1"/>
</dbReference>
<feature type="transmembrane region" description="Helical" evidence="1">
    <location>
        <begin position="107"/>
        <end position="127"/>
    </location>
</feature>
<dbReference type="AlphaFoldDB" id="A0A382AM74"/>
<proteinExistence type="predicted"/>
<feature type="transmembrane region" description="Helical" evidence="1">
    <location>
        <begin position="83"/>
        <end position="101"/>
    </location>
</feature>
<name>A0A382AM74_9ZZZZ</name>
<dbReference type="EMBL" id="UINC01025971">
    <property type="protein sequence ID" value="SVB02568.1"/>
    <property type="molecule type" value="Genomic_DNA"/>
</dbReference>
<sequence length="377" mass="39130">VATDTEASTARWCDSFLDWVAGALAVWTLVFHLARLVGASRDTTLALWLVVLLAGALALQRFRSAGSDDRWPPSTGTSVNQSSVWLAVVGGLVCAAVLAWLDVDGLWWPVVWLGLVGGLTGAVRAVWRTKPGARTTSRRVPVRGGSAAVVALAVLAAVLSLVLVRPDQDDVFVVNRSTWVAEHAGAFPERDTVFSDDVLPSERPAVLPTSVEALIGAAAARLPGSAAGLTYLAWAPLVSALGVLATWRLLRGLGSRSPVLATWAGTAFLVLDGEMHASFGNFFAGRAWQGKAAFLLLVVPALWHHGAAWGRTGDRRRLAAAALALVAGLGLTSSAAFLGPTVLLAAAFATALDSRCPERLGPAAAATLPAVAAGGYA</sequence>